<evidence type="ECO:0000313" key="3">
    <source>
        <dbReference type="Proteomes" id="UP000225918"/>
    </source>
</evidence>
<keyword evidence="1" id="KW-0812">Transmembrane</keyword>
<name>A0A222Z058_9CAUD</name>
<evidence type="ECO:0000313" key="2">
    <source>
        <dbReference type="EMBL" id="ASR77136.1"/>
    </source>
</evidence>
<sequence length="114" mass="12965">MNPAYNPETFLDLIPYFLVGLPAIIAAWATLRGQHKTKAMHQENKEATEALRYEVTNDHSTNIRHDIDEIHALISGGFHEVRKDIGGLREELRTERLERIAGDRLHIVRVAAEA</sequence>
<reference evidence="3" key="1">
    <citation type="submission" date="2017-05" db="EMBL/GenBank/DDBJ databases">
        <authorList>
            <person name="Song R."/>
            <person name="Chenine A.L."/>
            <person name="Ruprecht R.M."/>
        </authorList>
    </citation>
    <scope>NUCLEOTIDE SEQUENCE [LARGE SCALE GENOMIC DNA]</scope>
</reference>
<proteinExistence type="predicted"/>
<dbReference type="EMBL" id="MF141539">
    <property type="protein sequence ID" value="ASR77136.1"/>
    <property type="molecule type" value="Genomic_DNA"/>
</dbReference>
<organism evidence="2 3">
    <name type="scientific">Mycobacterium phage MyraDee</name>
    <dbReference type="NCBI Taxonomy" id="2024303"/>
    <lineage>
        <taxon>Viruses</taxon>
        <taxon>Duplodnaviria</taxon>
        <taxon>Heunggongvirae</taxon>
        <taxon>Uroviricota</taxon>
        <taxon>Caudoviricetes</taxon>
        <taxon>Myradeevirus</taxon>
        <taxon>Myradeevirus MyraDee</taxon>
    </lineage>
</organism>
<keyword evidence="3" id="KW-1185">Reference proteome</keyword>
<feature type="transmembrane region" description="Helical" evidence="1">
    <location>
        <begin position="13"/>
        <end position="31"/>
    </location>
</feature>
<dbReference type="InterPro" id="IPR022704">
    <property type="entry name" value="DUF2746"/>
</dbReference>
<dbReference type="Pfam" id="PF10874">
    <property type="entry name" value="DUF2746"/>
    <property type="match status" value="1"/>
</dbReference>
<dbReference type="Proteomes" id="UP000225918">
    <property type="component" value="Segment"/>
</dbReference>
<evidence type="ECO:0000256" key="1">
    <source>
        <dbReference type="SAM" id="Phobius"/>
    </source>
</evidence>
<protein>
    <submittedName>
        <fullName evidence="2">Minor tail protein</fullName>
    </submittedName>
</protein>
<gene>
    <name evidence="2" type="ORF">SEA_MYRADEE_28</name>
</gene>
<keyword evidence="1" id="KW-1133">Transmembrane helix</keyword>
<keyword evidence="1" id="KW-0472">Membrane</keyword>
<accession>A0A222Z058</accession>